<keyword evidence="3" id="KW-1185">Reference proteome</keyword>
<accession>A0A812MVT9</accession>
<name>A0A812MVT9_9DINO</name>
<proteinExistence type="predicted"/>
<comment type="caution">
    <text evidence="2">The sequence shown here is derived from an EMBL/GenBank/DDBJ whole genome shotgun (WGS) entry which is preliminary data.</text>
</comment>
<dbReference type="EMBL" id="CAJNJA010011986">
    <property type="protein sequence ID" value="CAE7285336.1"/>
    <property type="molecule type" value="Genomic_DNA"/>
</dbReference>
<sequence>MSENGRAVGTLATRLDGQEKALPELDAAIRAEVSKLEDSMASFRQEERSAREVATADLSGAQARKHEAMTEEIRREHAAHKEESRKWALTMVERLSEDLRKEREALFDELNRRCQEVSTLSAQQMRAELAVEVKRLDQALPGLEEKFKVLLGQERCYHEHQAQVAAQEVKAALEAHGELAEALESEQRLVVQRLTEGMCLLVRLTFAPLAVCWLQSQLLLLCGAAVCWGDPEFGPDQKKAQHQLVDGIVHICPSAAAFAALKNTGSVVTFGHPSWGGDSRPVRDQLACGVVKIAATDSAFAAVKEDGSVVVWGNPNCGGDASSVMHKLLRNVDHIWGNERAFVAIKKDGSIVTWGDREAGGDSSSVQEDFSEIGAARVVKVFSNECAFAALRADGSVITWGDPDGGGDSSNVSEFLEAGVKDICSTDDAFAALRDNGQVVTWGDDASWWRKQRCSSELCATRAAFAALKEDGSVHAWGDEKHGADTTATESILSSGVTKLFGNNVSFAAIKSNGGIVSWGDPARGPPLVHPRVPDAQGIYGTKFAFALLCQDGDVITWGDPSCGGDSSAIDAQLKEHAKAVQLQP</sequence>
<organism evidence="2 3">
    <name type="scientific">Symbiodinium necroappetens</name>
    <dbReference type="NCBI Taxonomy" id="1628268"/>
    <lineage>
        <taxon>Eukaryota</taxon>
        <taxon>Sar</taxon>
        <taxon>Alveolata</taxon>
        <taxon>Dinophyceae</taxon>
        <taxon>Suessiales</taxon>
        <taxon>Symbiodiniaceae</taxon>
        <taxon>Symbiodinium</taxon>
    </lineage>
</organism>
<feature type="compositionally biased region" description="Basic and acidic residues" evidence="1">
    <location>
        <begin position="40"/>
        <end position="51"/>
    </location>
</feature>
<dbReference type="Pfam" id="PF13540">
    <property type="entry name" value="RCC1_2"/>
    <property type="match status" value="1"/>
</dbReference>
<dbReference type="PANTHER" id="PTHR45982">
    <property type="entry name" value="REGULATOR OF CHROMOSOME CONDENSATION"/>
    <property type="match status" value="1"/>
</dbReference>
<dbReference type="OrthoDB" id="443732at2759"/>
<dbReference type="Gene3D" id="2.130.10.30">
    <property type="entry name" value="Regulator of chromosome condensation 1/beta-lactamase-inhibitor protein II"/>
    <property type="match status" value="2"/>
</dbReference>
<dbReference type="InterPro" id="IPR051553">
    <property type="entry name" value="Ran_GTPase-activating"/>
</dbReference>
<dbReference type="InterPro" id="IPR009091">
    <property type="entry name" value="RCC1/BLIP-II"/>
</dbReference>
<feature type="region of interest" description="Disordered" evidence="1">
    <location>
        <begin position="40"/>
        <end position="66"/>
    </location>
</feature>
<protein>
    <submittedName>
        <fullName evidence="2">HERC2 protein</fullName>
    </submittedName>
</protein>
<gene>
    <name evidence="2" type="primary">HERC2</name>
    <name evidence="2" type="ORF">SNEC2469_LOCUS6970</name>
</gene>
<evidence type="ECO:0000256" key="1">
    <source>
        <dbReference type="SAM" id="MobiDB-lite"/>
    </source>
</evidence>
<dbReference type="Proteomes" id="UP000601435">
    <property type="component" value="Unassembled WGS sequence"/>
</dbReference>
<dbReference type="PANTHER" id="PTHR45982:SF1">
    <property type="entry name" value="REGULATOR OF CHROMOSOME CONDENSATION"/>
    <property type="match status" value="1"/>
</dbReference>
<dbReference type="AlphaFoldDB" id="A0A812MVT9"/>
<reference evidence="2" key="1">
    <citation type="submission" date="2021-02" db="EMBL/GenBank/DDBJ databases">
        <authorList>
            <person name="Dougan E. K."/>
            <person name="Rhodes N."/>
            <person name="Thang M."/>
            <person name="Chan C."/>
        </authorList>
    </citation>
    <scope>NUCLEOTIDE SEQUENCE</scope>
</reference>
<evidence type="ECO:0000313" key="3">
    <source>
        <dbReference type="Proteomes" id="UP000601435"/>
    </source>
</evidence>
<dbReference type="SUPFAM" id="SSF50985">
    <property type="entry name" value="RCC1/BLIP-II"/>
    <property type="match status" value="2"/>
</dbReference>
<evidence type="ECO:0000313" key="2">
    <source>
        <dbReference type="EMBL" id="CAE7285336.1"/>
    </source>
</evidence>